<gene>
    <name evidence="2" type="ORF">HNR60_004153</name>
</gene>
<keyword evidence="3" id="KW-1185">Reference proteome</keyword>
<proteinExistence type="predicted"/>
<dbReference type="EMBL" id="JACHIH010000035">
    <property type="protein sequence ID" value="MBB5049376.1"/>
    <property type="molecule type" value="Genomic_DNA"/>
</dbReference>
<dbReference type="PIRSF" id="PIRSF033367">
    <property type="entry name" value="UCP033367_VanZ"/>
    <property type="match status" value="1"/>
</dbReference>
<evidence type="ECO:0000256" key="1">
    <source>
        <dbReference type="SAM" id="Phobius"/>
    </source>
</evidence>
<organism evidence="2 3">
    <name type="scientific">Rhodopseudomonas rhenobacensis</name>
    <dbReference type="NCBI Taxonomy" id="87461"/>
    <lineage>
        <taxon>Bacteria</taxon>
        <taxon>Pseudomonadati</taxon>
        <taxon>Pseudomonadota</taxon>
        <taxon>Alphaproteobacteria</taxon>
        <taxon>Hyphomicrobiales</taxon>
        <taxon>Nitrobacteraceae</taxon>
        <taxon>Rhodopseudomonas</taxon>
    </lineage>
</organism>
<keyword evidence="1" id="KW-0812">Transmembrane</keyword>
<comment type="caution">
    <text evidence="2">The sequence shown here is derived from an EMBL/GenBank/DDBJ whole genome shotgun (WGS) entry which is preliminary data.</text>
</comment>
<evidence type="ECO:0000313" key="3">
    <source>
        <dbReference type="Proteomes" id="UP000542353"/>
    </source>
</evidence>
<dbReference type="AlphaFoldDB" id="A0A7W7Z7C4"/>
<keyword evidence="1" id="KW-1133">Transmembrane helix</keyword>
<dbReference type="InterPro" id="IPR017015">
    <property type="entry name" value="UCP033367_VanZ"/>
</dbReference>
<name>A0A7W7Z7C4_9BRAD</name>
<feature type="transmembrane region" description="Helical" evidence="1">
    <location>
        <begin position="33"/>
        <end position="51"/>
    </location>
</feature>
<dbReference type="RefSeq" id="WP_184261552.1">
    <property type="nucleotide sequence ID" value="NZ_JACHIH010000035.1"/>
</dbReference>
<feature type="transmembrane region" description="Helical" evidence="1">
    <location>
        <begin position="58"/>
        <end position="75"/>
    </location>
</feature>
<keyword evidence="1" id="KW-0472">Membrane</keyword>
<reference evidence="2 3" key="1">
    <citation type="submission" date="2020-08" db="EMBL/GenBank/DDBJ databases">
        <title>Genomic Encyclopedia of Type Strains, Phase IV (KMG-IV): sequencing the most valuable type-strain genomes for metagenomic binning, comparative biology and taxonomic classification.</title>
        <authorList>
            <person name="Goeker M."/>
        </authorList>
    </citation>
    <scope>NUCLEOTIDE SEQUENCE [LARGE SCALE GENOMIC DNA]</scope>
    <source>
        <strain evidence="2 3">DSM 12706</strain>
    </source>
</reference>
<protein>
    <submittedName>
        <fullName evidence="2">VanZ family protein</fullName>
    </submittedName>
</protein>
<evidence type="ECO:0000313" key="2">
    <source>
        <dbReference type="EMBL" id="MBB5049376.1"/>
    </source>
</evidence>
<accession>A0A7W7Z7C4</accession>
<sequence>MKYLRILACVGVAALVLLTIVPADDRPVTGLQHDVEHFGAFLLPGLLLGFAFEKKTSLLLIGAVWFCLALEAIQIPLSTRHARLEDALVDSLAMCIGIVAGRLAKSQLLRLRA</sequence>
<dbReference type="Proteomes" id="UP000542353">
    <property type="component" value="Unassembled WGS sequence"/>
</dbReference>
<feature type="transmembrane region" description="Helical" evidence="1">
    <location>
        <begin position="87"/>
        <end position="104"/>
    </location>
</feature>